<comment type="caution">
    <text evidence="3">The sequence shown here is derived from an EMBL/GenBank/DDBJ whole genome shotgun (WGS) entry which is preliminary data.</text>
</comment>
<feature type="compositionally biased region" description="Basic and acidic residues" evidence="1">
    <location>
        <begin position="11"/>
        <end position="26"/>
    </location>
</feature>
<feature type="region of interest" description="Disordered" evidence="1">
    <location>
        <begin position="1"/>
        <end position="76"/>
    </location>
</feature>
<proteinExistence type="predicted"/>
<dbReference type="EMBL" id="JAVDUP010000004">
    <property type="protein sequence ID" value="MDR6902151.1"/>
    <property type="molecule type" value="Genomic_DNA"/>
</dbReference>
<evidence type="ECO:0000313" key="4">
    <source>
        <dbReference type="Proteomes" id="UP001250791"/>
    </source>
</evidence>
<dbReference type="InterPro" id="IPR007055">
    <property type="entry name" value="BON_dom"/>
</dbReference>
<name>A0ABU1ST71_9HYPH</name>
<dbReference type="Proteomes" id="UP001250791">
    <property type="component" value="Unassembled WGS sequence"/>
</dbReference>
<keyword evidence="4" id="KW-1185">Reference proteome</keyword>
<evidence type="ECO:0000259" key="2">
    <source>
        <dbReference type="PROSITE" id="PS50914"/>
    </source>
</evidence>
<reference evidence="3 4" key="1">
    <citation type="submission" date="2023-07" db="EMBL/GenBank/DDBJ databases">
        <title>Sorghum-associated microbial communities from plants grown in Nebraska, USA.</title>
        <authorList>
            <person name="Schachtman D."/>
        </authorList>
    </citation>
    <scope>NUCLEOTIDE SEQUENCE [LARGE SCALE GENOMIC DNA]</scope>
    <source>
        <strain evidence="3 4">3199</strain>
    </source>
</reference>
<organism evidence="3 4">
    <name type="scientific">Rhizobium miluonense</name>
    <dbReference type="NCBI Taxonomy" id="411945"/>
    <lineage>
        <taxon>Bacteria</taxon>
        <taxon>Pseudomonadati</taxon>
        <taxon>Pseudomonadota</taxon>
        <taxon>Alphaproteobacteria</taxon>
        <taxon>Hyphomicrobiales</taxon>
        <taxon>Rhizobiaceae</taxon>
        <taxon>Rhizobium/Agrobacterium group</taxon>
        <taxon>Rhizobium</taxon>
    </lineage>
</organism>
<sequence length="165" mass="18298">MAPPRKPNPLSREEDYRDYEDREIRDGWPYSDVDGNPLESHPDNTPYGDTPANFDEDPSTGFTVDTADASGREERVDTAVPLPASRIDDDELEAQITERLEESGKVVTDNIEVHCIDGIITLEGRVETISLARNLEEIVLTVPGVVGVHNNLETLGVDSHMPDEE</sequence>
<protein>
    <recommendedName>
        <fullName evidence="2">BON domain-containing protein</fullName>
    </recommendedName>
</protein>
<evidence type="ECO:0000256" key="1">
    <source>
        <dbReference type="SAM" id="MobiDB-lite"/>
    </source>
</evidence>
<accession>A0ABU1ST71</accession>
<dbReference type="Pfam" id="PF04972">
    <property type="entry name" value="BON"/>
    <property type="match status" value="1"/>
</dbReference>
<feature type="domain" description="BON" evidence="2">
    <location>
        <begin position="88"/>
        <end position="156"/>
    </location>
</feature>
<gene>
    <name evidence="3" type="ORF">J2W52_003782</name>
</gene>
<dbReference type="RefSeq" id="WP_310232824.1">
    <property type="nucleotide sequence ID" value="NZ_JAVDUP010000004.1"/>
</dbReference>
<dbReference type="Gene3D" id="3.30.1340.30">
    <property type="match status" value="1"/>
</dbReference>
<dbReference type="PROSITE" id="PS50914">
    <property type="entry name" value="BON"/>
    <property type="match status" value="1"/>
</dbReference>
<evidence type="ECO:0000313" key="3">
    <source>
        <dbReference type="EMBL" id="MDR6902151.1"/>
    </source>
</evidence>